<sequence length="89" mass="10568">MHLLGFASILFSLHCFYCSCQCLYMRLPMTLMSTLYHSDKLYAGNNFQYPVARYCSYRSPHFREMKVLECFPLRILVDSRVLYDSLCML</sequence>
<proteinExistence type="predicted"/>
<evidence type="ECO:0000313" key="3">
    <source>
        <dbReference type="Proteomes" id="UP000822688"/>
    </source>
</evidence>
<evidence type="ECO:0000313" key="2">
    <source>
        <dbReference type="EMBL" id="KAG0558877.1"/>
    </source>
</evidence>
<organism evidence="2 3">
    <name type="scientific">Ceratodon purpureus</name>
    <name type="common">Fire moss</name>
    <name type="synonym">Dicranum purpureum</name>
    <dbReference type="NCBI Taxonomy" id="3225"/>
    <lineage>
        <taxon>Eukaryota</taxon>
        <taxon>Viridiplantae</taxon>
        <taxon>Streptophyta</taxon>
        <taxon>Embryophyta</taxon>
        <taxon>Bryophyta</taxon>
        <taxon>Bryophytina</taxon>
        <taxon>Bryopsida</taxon>
        <taxon>Dicranidae</taxon>
        <taxon>Pseudoditrichales</taxon>
        <taxon>Ditrichaceae</taxon>
        <taxon>Ceratodon</taxon>
    </lineage>
</organism>
<accession>A0A8T0GK15</accession>
<reference evidence="2" key="1">
    <citation type="submission" date="2020-06" db="EMBL/GenBank/DDBJ databases">
        <title>WGS assembly of Ceratodon purpureus strain R40.</title>
        <authorList>
            <person name="Carey S.B."/>
            <person name="Jenkins J."/>
            <person name="Shu S."/>
            <person name="Lovell J.T."/>
            <person name="Sreedasyam A."/>
            <person name="Maumus F."/>
            <person name="Tiley G.P."/>
            <person name="Fernandez-Pozo N."/>
            <person name="Barry K."/>
            <person name="Chen C."/>
            <person name="Wang M."/>
            <person name="Lipzen A."/>
            <person name="Daum C."/>
            <person name="Saski C.A."/>
            <person name="Payton A.C."/>
            <person name="Mcbreen J.C."/>
            <person name="Conrad R.E."/>
            <person name="Kollar L.M."/>
            <person name="Olsson S."/>
            <person name="Huttunen S."/>
            <person name="Landis J.B."/>
            <person name="Wickett N.J."/>
            <person name="Johnson M.G."/>
            <person name="Rensing S.A."/>
            <person name="Grimwood J."/>
            <person name="Schmutz J."/>
            <person name="Mcdaniel S.F."/>
        </authorList>
    </citation>
    <scope>NUCLEOTIDE SEQUENCE</scope>
    <source>
        <strain evidence="2">R40</strain>
    </source>
</reference>
<keyword evidence="3" id="KW-1185">Reference proteome</keyword>
<protein>
    <recommendedName>
        <fullName evidence="4">Secreted protein</fullName>
    </recommendedName>
</protein>
<keyword evidence="1" id="KW-0732">Signal</keyword>
<dbReference type="EMBL" id="CM026431">
    <property type="protein sequence ID" value="KAG0558877.1"/>
    <property type="molecule type" value="Genomic_DNA"/>
</dbReference>
<name>A0A8T0GK15_CERPU</name>
<evidence type="ECO:0000256" key="1">
    <source>
        <dbReference type="SAM" id="SignalP"/>
    </source>
</evidence>
<dbReference type="Proteomes" id="UP000822688">
    <property type="component" value="Chromosome 10"/>
</dbReference>
<gene>
    <name evidence="2" type="ORF">KC19_10G061200</name>
</gene>
<evidence type="ECO:0008006" key="4">
    <source>
        <dbReference type="Google" id="ProtNLM"/>
    </source>
</evidence>
<comment type="caution">
    <text evidence="2">The sequence shown here is derived from an EMBL/GenBank/DDBJ whole genome shotgun (WGS) entry which is preliminary data.</text>
</comment>
<feature type="chain" id="PRO_5035714527" description="Secreted protein" evidence="1">
    <location>
        <begin position="21"/>
        <end position="89"/>
    </location>
</feature>
<dbReference type="AlphaFoldDB" id="A0A8T0GK15"/>
<feature type="signal peptide" evidence="1">
    <location>
        <begin position="1"/>
        <end position="20"/>
    </location>
</feature>